<evidence type="ECO:0000313" key="5">
    <source>
        <dbReference type="Proteomes" id="UP000034301"/>
    </source>
</evidence>
<dbReference type="SUPFAM" id="SSF75005">
    <property type="entry name" value="Arabinanase/levansucrase/invertase"/>
    <property type="match status" value="2"/>
</dbReference>
<sequence length="654" mass="74055">MYVVKRSHHNPIIFPFKDHYWEAFATFNMSVIKKGKTYYGVYRAIGAEDKLRTPERMSIIGIGKGKDRVHFEDCAPFITPEEEWEKYGCEDPRITYFEGNYYTFYTALSKYPFEASGIKVAVAISKDLKKIDERHLVTSFNAKAMTLFPERVNGKVTAILSVNSDMPPAKVAIAQVDKIEELWNSKFWDEWYKNIDEHTIDFKRSPYDQIEVGATPIKTSHGWLLIYAHIQNYFPGSNFDRIFGIEGGLLDLNNPLNIVGRTRGPILVPQESYELLGHVPDVIFPSGAILEKDTLYIYYGAADMTVCMAHLNVTDLLGTMRPKTSKRWHFFRSSKNPIIIPDKTHPWEAQATFNPAALKIKDTIHLLYRALSMDNTSTIGYANTKDGVSINERSAEPAYIPRENFELKKVAGGNSGCEDPRLTKIGEKIYMCYTAFDGVGPARVAVSSIAEKDFLKKNWKWSEPAIITPAGFDDKDTCILPEKINGKYFILHRVGDEICGDYLKSLSFKTDTVKKCIRIIGPRINAWDGLKVGISAPPIKTKYGWLLLYHGISKNHHTYRIGAALLDLKDPAFVISRTTDPIFEPEESYEKIGVVSNVVFPCGMVVKPARRGGEDMLYIYYGGADTVVEVATIELDIVLRALTRHSKSQSRKRK</sequence>
<dbReference type="InterPro" id="IPR023296">
    <property type="entry name" value="Glyco_hydro_beta-prop_sf"/>
</dbReference>
<dbReference type="Gene3D" id="2.115.10.20">
    <property type="entry name" value="Glycosyl hydrolase domain, family 43"/>
    <property type="match status" value="2"/>
</dbReference>
<proteinExistence type="inferred from homology"/>
<dbReference type="PANTHER" id="PTHR34106">
    <property type="entry name" value="GLYCOSIDASE"/>
    <property type="match status" value="1"/>
</dbReference>
<dbReference type="Pfam" id="PF04041">
    <property type="entry name" value="Glyco_hydro_130"/>
    <property type="match status" value="2"/>
</dbReference>
<comment type="caution">
    <text evidence="4">The sequence shown here is derived from an EMBL/GenBank/DDBJ whole genome shotgun (WGS) entry which is preliminary data.</text>
</comment>
<keyword evidence="4" id="KW-0326">Glycosidase</keyword>
<keyword evidence="4" id="KW-0378">Hydrolase</keyword>
<evidence type="ECO:0000256" key="3">
    <source>
        <dbReference type="ARBA" id="ARBA00024356"/>
    </source>
</evidence>
<dbReference type="PATRIC" id="fig|1618776.3.peg.255"/>
<dbReference type="AlphaFoldDB" id="A0A0G0QT90"/>
<evidence type="ECO:0000256" key="2">
    <source>
        <dbReference type="ARBA" id="ARBA00022679"/>
    </source>
</evidence>
<dbReference type="PANTHER" id="PTHR34106:SF5">
    <property type="entry name" value="GLYCOSIDASE"/>
    <property type="match status" value="1"/>
</dbReference>
<protein>
    <submittedName>
        <fullName evidence="4">Glycosidase-related protein</fullName>
    </submittedName>
</protein>
<dbReference type="GO" id="GO:0016798">
    <property type="term" value="F:hydrolase activity, acting on glycosyl bonds"/>
    <property type="evidence" value="ECO:0007669"/>
    <property type="project" value="UniProtKB-KW"/>
</dbReference>
<comment type="similarity">
    <text evidence="3">Belongs to the glycosyl hydrolase 130 family.</text>
</comment>
<organism evidence="4 5">
    <name type="scientific">Candidatus Nomurabacteria bacterium GW2011_GWF2_40_12</name>
    <dbReference type="NCBI Taxonomy" id="1618776"/>
    <lineage>
        <taxon>Bacteria</taxon>
        <taxon>Candidatus Nomuraibacteriota</taxon>
    </lineage>
</organism>
<dbReference type="CDD" id="cd18611">
    <property type="entry name" value="GH130"/>
    <property type="match status" value="1"/>
</dbReference>
<gene>
    <name evidence="4" type="ORF">UT78_C0004G0028</name>
</gene>
<evidence type="ECO:0000256" key="1">
    <source>
        <dbReference type="ARBA" id="ARBA00022676"/>
    </source>
</evidence>
<dbReference type="CDD" id="cd18614">
    <property type="entry name" value="GH130"/>
    <property type="match status" value="1"/>
</dbReference>
<keyword evidence="1" id="KW-0328">Glycosyltransferase</keyword>
<dbReference type="EMBL" id="LBYC01000004">
    <property type="protein sequence ID" value="KKR43418.1"/>
    <property type="molecule type" value="Genomic_DNA"/>
</dbReference>
<dbReference type="GO" id="GO:0016757">
    <property type="term" value="F:glycosyltransferase activity"/>
    <property type="evidence" value="ECO:0007669"/>
    <property type="project" value="UniProtKB-KW"/>
</dbReference>
<evidence type="ECO:0000313" key="4">
    <source>
        <dbReference type="EMBL" id="KKR43418.1"/>
    </source>
</evidence>
<accession>A0A0G0QT90</accession>
<name>A0A0G0QT90_9BACT</name>
<dbReference type="Proteomes" id="UP000034301">
    <property type="component" value="Unassembled WGS sequence"/>
</dbReference>
<reference evidence="4 5" key="1">
    <citation type="journal article" date="2015" name="Nature">
        <title>rRNA introns, odd ribosomes, and small enigmatic genomes across a large radiation of phyla.</title>
        <authorList>
            <person name="Brown C.T."/>
            <person name="Hug L.A."/>
            <person name="Thomas B.C."/>
            <person name="Sharon I."/>
            <person name="Castelle C.J."/>
            <person name="Singh A."/>
            <person name="Wilkins M.J."/>
            <person name="Williams K.H."/>
            <person name="Banfield J.F."/>
        </authorList>
    </citation>
    <scope>NUCLEOTIDE SEQUENCE [LARGE SCALE GENOMIC DNA]</scope>
</reference>
<keyword evidence="2" id="KW-0808">Transferase</keyword>
<dbReference type="InterPro" id="IPR007184">
    <property type="entry name" value="Mannoside_phosphorylase"/>
</dbReference>